<accession>A0ABS7XZM6</accession>
<organism evidence="8 9">
    <name type="scientific">Winogradskyella vincentii</name>
    <dbReference type="NCBI Taxonomy" id="2877122"/>
    <lineage>
        <taxon>Bacteria</taxon>
        <taxon>Pseudomonadati</taxon>
        <taxon>Bacteroidota</taxon>
        <taxon>Flavobacteriia</taxon>
        <taxon>Flavobacteriales</taxon>
        <taxon>Flavobacteriaceae</taxon>
        <taxon>Winogradskyella</taxon>
    </lineage>
</organism>
<evidence type="ECO:0000256" key="7">
    <source>
        <dbReference type="RuleBase" id="RU003879"/>
    </source>
</evidence>
<name>A0ABS7XZM6_9FLAO</name>
<evidence type="ECO:0000256" key="2">
    <source>
        <dbReference type="ARBA" id="ARBA00005811"/>
    </source>
</evidence>
<dbReference type="Pfam" id="PF02472">
    <property type="entry name" value="ExbD"/>
    <property type="match status" value="1"/>
</dbReference>
<evidence type="ECO:0000313" key="9">
    <source>
        <dbReference type="Proteomes" id="UP001198402"/>
    </source>
</evidence>
<evidence type="ECO:0000256" key="3">
    <source>
        <dbReference type="ARBA" id="ARBA00022475"/>
    </source>
</evidence>
<keyword evidence="7" id="KW-0813">Transport</keyword>
<evidence type="ECO:0000256" key="1">
    <source>
        <dbReference type="ARBA" id="ARBA00004162"/>
    </source>
</evidence>
<comment type="caution">
    <text evidence="8">The sequence shown here is derived from an EMBL/GenBank/DDBJ whole genome shotgun (WGS) entry which is preliminary data.</text>
</comment>
<comment type="similarity">
    <text evidence="2 7">Belongs to the ExbD/TolR family.</text>
</comment>
<comment type="subcellular location">
    <subcellularLocation>
        <location evidence="1">Cell membrane</location>
        <topology evidence="1">Single-pass membrane protein</topology>
    </subcellularLocation>
    <subcellularLocation>
        <location evidence="7">Cell membrane</location>
        <topology evidence="7">Single-pass type II membrane protein</topology>
    </subcellularLocation>
</comment>
<evidence type="ECO:0000256" key="4">
    <source>
        <dbReference type="ARBA" id="ARBA00022692"/>
    </source>
</evidence>
<keyword evidence="9" id="KW-1185">Reference proteome</keyword>
<gene>
    <name evidence="8" type="ORF">LBV24_07705</name>
</gene>
<dbReference type="PANTHER" id="PTHR30558:SF3">
    <property type="entry name" value="BIOPOLYMER TRANSPORT PROTEIN EXBD-RELATED"/>
    <property type="match status" value="1"/>
</dbReference>
<dbReference type="PANTHER" id="PTHR30558">
    <property type="entry name" value="EXBD MEMBRANE COMPONENT OF PMF-DRIVEN MACROMOLECULE IMPORT SYSTEM"/>
    <property type="match status" value="1"/>
</dbReference>
<protein>
    <submittedName>
        <fullName evidence="8">Biopolymer transporter ExbD</fullName>
    </submittedName>
</protein>
<dbReference type="EMBL" id="JAIUJS010000003">
    <property type="protein sequence ID" value="MCA0153097.1"/>
    <property type="molecule type" value="Genomic_DNA"/>
</dbReference>
<evidence type="ECO:0000256" key="6">
    <source>
        <dbReference type="ARBA" id="ARBA00023136"/>
    </source>
</evidence>
<keyword evidence="6" id="KW-0472">Membrane</keyword>
<evidence type="ECO:0000256" key="5">
    <source>
        <dbReference type="ARBA" id="ARBA00022989"/>
    </source>
</evidence>
<evidence type="ECO:0000313" key="8">
    <source>
        <dbReference type="EMBL" id="MCA0153097.1"/>
    </source>
</evidence>
<keyword evidence="4 7" id="KW-0812">Transmembrane</keyword>
<dbReference type="InterPro" id="IPR003400">
    <property type="entry name" value="ExbD"/>
</dbReference>
<sequence length="130" mass="14214">MKTSRRQSATVNAGSMADIAFLLLIFFLVTTTISADKGILRQLSAECPPGTNCKADIAERNLLRININAENEIMVKNEIVPIEKLKQFVIEFVDNNGSDSCGYCNGNKNEQSSDHPKKAVISLSHDALTS</sequence>
<dbReference type="RefSeq" id="WP_224478031.1">
    <property type="nucleotide sequence ID" value="NZ_JAIUJS010000003.1"/>
</dbReference>
<proteinExistence type="inferred from homology"/>
<keyword evidence="5" id="KW-1133">Transmembrane helix</keyword>
<dbReference type="Proteomes" id="UP001198402">
    <property type="component" value="Unassembled WGS sequence"/>
</dbReference>
<reference evidence="9" key="1">
    <citation type="submission" date="2023-07" db="EMBL/GenBank/DDBJ databases">
        <authorList>
            <person name="Yue Y."/>
        </authorList>
    </citation>
    <scope>NUCLEOTIDE SEQUENCE [LARGE SCALE GENOMIC DNA]</scope>
    <source>
        <strain evidence="9">2Y89</strain>
    </source>
</reference>
<keyword evidence="7" id="KW-0653">Protein transport</keyword>
<keyword evidence="3" id="KW-1003">Cell membrane</keyword>